<sequence>MPTTTRLTNVKAAVKLIVEIGAPNIVTIPIARMCFVTGFESVFTSGLLSLELAKAKLERSLEPKPKKGATKTTTNPTNKKTRGAKYGDDGFMSTFLE</sequence>
<accession>A0ABP7UQB8</accession>
<gene>
    <name evidence="2" type="ORF">GCM10022409_40560</name>
</gene>
<feature type="region of interest" description="Disordered" evidence="1">
    <location>
        <begin position="61"/>
        <end position="97"/>
    </location>
</feature>
<dbReference type="RefSeq" id="WP_345058280.1">
    <property type="nucleotide sequence ID" value="NZ_BAABDK010000031.1"/>
</dbReference>
<evidence type="ECO:0000313" key="2">
    <source>
        <dbReference type="EMBL" id="GAA4049769.1"/>
    </source>
</evidence>
<evidence type="ECO:0000313" key="3">
    <source>
        <dbReference type="Proteomes" id="UP001501469"/>
    </source>
</evidence>
<dbReference type="EMBL" id="BAABDK010000031">
    <property type="protein sequence ID" value="GAA4049769.1"/>
    <property type="molecule type" value="Genomic_DNA"/>
</dbReference>
<reference evidence="3" key="1">
    <citation type="journal article" date="2019" name="Int. J. Syst. Evol. Microbiol.">
        <title>The Global Catalogue of Microorganisms (GCM) 10K type strain sequencing project: providing services to taxonomists for standard genome sequencing and annotation.</title>
        <authorList>
            <consortium name="The Broad Institute Genomics Platform"/>
            <consortium name="The Broad Institute Genome Sequencing Center for Infectious Disease"/>
            <person name="Wu L."/>
            <person name="Ma J."/>
        </authorList>
    </citation>
    <scope>NUCLEOTIDE SEQUENCE [LARGE SCALE GENOMIC DNA]</scope>
    <source>
        <strain evidence="3">JCM 17225</strain>
    </source>
</reference>
<dbReference type="Proteomes" id="UP001501469">
    <property type="component" value="Unassembled WGS sequence"/>
</dbReference>
<proteinExistence type="predicted"/>
<evidence type="ECO:0000256" key="1">
    <source>
        <dbReference type="SAM" id="MobiDB-lite"/>
    </source>
</evidence>
<protein>
    <submittedName>
        <fullName evidence="2">Uncharacterized protein</fullName>
    </submittedName>
</protein>
<organism evidence="2 3">
    <name type="scientific">Hymenobacter glaciei</name>
    <dbReference type="NCBI Taxonomy" id="877209"/>
    <lineage>
        <taxon>Bacteria</taxon>
        <taxon>Pseudomonadati</taxon>
        <taxon>Bacteroidota</taxon>
        <taxon>Cytophagia</taxon>
        <taxon>Cytophagales</taxon>
        <taxon>Hymenobacteraceae</taxon>
        <taxon>Hymenobacter</taxon>
    </lineage>
</organism>
<keyword evidence="3" id="KW-1185">Reference proteome</keyword>
<name>A0ABP7UQB8_9BACT</name>
<comment type="caution">
    <text evidence="2">The sequence shown here is derived from an EMBL/GenBank/DDBJ whole genome shotgun (WGS) entry which is preliminary data.</text>
</comment>